<gene>
    <name evidence="1" type="ORF">M9Y10_007687</name>
</gene>
<proteinExistence type="predicted"/>
<dbReference type="InterPro" id="IPR026906">
    <property type="entry name" value="LRR_5"/>
</dbReference>
<dbReference type="Gene3D" id="3.80.10.10">
    <property type="entry name" value="Ribonuclease Inhibitor"/>
    <property type="match status" value="1"/>
</dbReference>
<evidence type="ECO:0000313" key="1">
    <source>
        <dbReference type="EMBL" id="KAK8871941.1"/>
    </source>
</evidence>
<name>A0ABR2J2F3_9EUKA</name>
<sequence length="115" mass="13400">MYEIHQIKSLICEGTFSLCPSLRSVEIISGSNLETIEDGAFFDFGFESIVIPSSLKELKEEWYRNTENLKNVEISIDKNEQNIVFYEKKFIIGKSDIKSNEYDDLHFVPRDVKRV</sequence>
<dbReference type="EMBL" id="JAPFFF010000013">
    <property type="protein sequence ID" value="KAK8871941.1"/>
    <property type="molecule type" value="Genomic_DNA"/>
</dbReference>
<dbReference type="InterPro" id="IPR032675">
    <property type="entry name" value="LRR_dom_sf"/>
</dbReference>
<reference evidence="1 2" key="1">
    <citation type="submission" date="2024-04" db="EMBL/GenBank/DDBJ databases">
        <title>Tritrichomonas musculus Genome.</title>
        <authorList>
            <person name="Alves-Ferreira E."/>
            <person name="Grigg M."/>
            <person name="Lorenzi H."/>
            <person name="Galac M."/>
        </authorList>
    </citation>
    <scope>NUCLEOTIDE SEQUENCE [LARGE SCALE GENOMIC DNA]</scope>
    <source>
        <strain evidence="1 2">EAF2021</strain>
    </source>
</reference>
<keyword evidence="2" id="KW-1185">Reference proteome</keyword>
<organism evidence="1 2">
    <name type="scientific">Tritrichomonas musculus</name>
    <dbReference type="NCBI Taxonomy" id="1915356"/>
    <lineage>
        <taxon>Eukaryota</taxon>
        <taxon>Metamonada</taxon>
        <taxon>Parabasalia</taxon>
        <taxon>Tritrichomonadida</taxon>
        <taxon>Tritrichomonadidae</taxon>
        <taxon>Tritrichomonas</taxon>
    </lineage>
</organism>
<accession>A0ABR2J2F3</accession>
<evidence type="ECO:0000313" key="2">
    <source>
        <dbReference type="Proteomes" id="UP001470230"/>
    </source>
</evidence>
<protein>
    <submittedName>
        <fullName evidence="1">Uncharacterized protein</fullName>
    </submittedName>
</protein>
<dbReference type="Proteomes" id="UP001470230">
    <property type="component" value="Unassembled WGS sequence"/>
</dbReference>
<comment type="caution">
    <text evidence="1">The sequence shown here is derived from an EMBL/GenBank/DDBJ whole genome shotgun (WGS) entry which is preliminary data.</text>
</comment>
<dbReference type="Pfam" id="PF13306">
    <property type="entry name" value="LRR_5"/>
    <property type="match status" value="1"/>
</dbReference>